<proteinExistence type="predicted"/>
<reference evidence="4" key="1">
    <citation type="submission" date="2025-08" db="UniProtKB">
        <authorList>
            <consortium name="RefSeq"/>
        </authorList>
    </citation>
    <scope>IDENTIFICATION</scope>
</reference>
<keyword evidence="3" id="KW-1185">Reference proteome</keyword>
<protein>
    <submittedName>
        <fullName evidence="4">Uncharacterized protein LOC34619779</fullName>
    </submittedName>
</protein>
<keyword evidence="1" id="KW-0472">Membrane</keyword>
<dbReference type="AlphaFoldDB" id="A0A6P6S3K8"/>
<dbReference type="GeneID" id="34619779"/>
<name>A0A6P6S3K8_9EIME</name>
<evidence type="ECO:0000313" key="4">
    <source>
        <dbReference type="RefSeq" id="XP_026194287.1"/>
    </source>
</evidence>
<feature type="transmembrane region" description="Helical" evidence="1">
    <location>
        <begin position="93"/>
        <end position="116"/>
    </location>
</feature>
<sequence>MATARDAVQCLMLCVAILGGFSCISRPDVNFPLYLYLWWSFFHVPEDRKRQQRAMVFFMMMSCVQDAIFLLFWPSRWFAHDWLALTSAEEGVHILTTVLCIVELGLKALILALLLVPGITANTMEITKRWSGSNGIIRLELPTTEPHQREAQHLAGSRAEKANNKAGAMRLSLTALGDPLAAVYEHMQTGQPVDDRSWRVTGTPTVAAGCLGAPANWW</sequence>
<dbReference type="RefSeq" id="XP_026194287.1">
    <property type="nucleotide sequence ID" value="XM_026338502.1"/>
</dbReference>
<keyword evidence="1" id="KW-0812">Transmembrane</keyword>
<feature type="transmembrane region" description="Helical" evidence="1">
    <location>
        <begin position="54"/>
        <end position="73"/>
    </location>
</feature>
<organism evidence="3 4">
    <name type="scientific">Cyclospora cayetanensis</name>
    <dbReference type="NCBI Taxonomy" id="88456"/>
    <lineage>
        <taxon>Eukaryota</taxon>
        <taxon>Sar</taxon>
        <taxon>Alveolata</taxon>
        <taxon>Apicomplexa</taxon>
        <taxon>Conoidasida</taxon>
        <taxon>Coccidia</taxon>
        <taxon>Eucoccidiorida</taxon>
        <taxon>Eimeriorina</taxon>
        <taxon>Eimeriidae</taxon>
        <taxon>Cyclospora</taxon>
    </lineage>
</organism>
<dbReference type="PROSITE" id="PS51257">
    <property type="entry name" value="PROKAR_LIPOPROTEIN"/>
    <property type="match status" value="1"/>
</dbReference>
<keyword evidence="2" id="KW-0732">Signal</keyword>
<dbReference type="OrthoDB" id="336864at2759"/>
<dbReference type="Proteomes" id="UP000515125">
    <property type="component" value="Unplaced"/>
</dbReference>
<evidence type="ECO:0000256" key="2">
    <source>
        <dbReference type="SAM" id="SignalP"/>
    </source>
</evidence>
<feature type="chain" id="PRO_5027535441" evidence="2">
    <location>
        <begin position="23"/>
        <end position="218"/>
    </location>
</feature>
<evidence type="ECO:0000313" key="3">
    <source>
        <dbReference type="Proteomes" id="UP000515125"/>
    </source>
</evidence>
<evidence type="ECO:0000256" key="1">
    <source>
        <dbReference type="SAM" id="Phobius"/>
    </source>
</evidence>
<accession>A0A6P6S3K8</accession>
<keyword evidence="1" id="KW-1133">Transmembrane helix</keyword>
<feature type="signal peptide" evidence="2">
    <location>
        <begin position="1"/>
        <end position="22"/>
    </location>
</feature>
<gene>
    <name evidence="4" type="primary">LOC34619779</name>
</gene>